<dbReference type="GO" id="GO:0009294">
    <property type="term" value="P:DNA-mediated transformation"/>
    <property type="evidence" value="ECO:0007669"/>
    <property type="project" value="InterPro"/>
</dbReference>
<dbReference type="Proteomes" id="UP000095727">
    <property type="component" value="Unassembled WGS sequence"/>
</dbReference>
<comment type="similarity">
    <text evidence="1">Belongs to the DprA/Smf family.</text>
</comment>
<evidence type="ECO:0000313" key="5">
    <source>
        <dbReference type="EMBL" id="CUN66641.1"/>
    </source>
</evidence>
<name>A0A173XA56_9FIRM</name>
<dbReference type="PaxDb" id="410072-ERS852525_01605"/>
<dbReference type="InterPro" id="IPR057666">
    <property type="entry name" value="DrpA_SLOG"/>
</dbReference>
<reference evidence="6" key="3">
    <citation type="submission" date="2022-11" db="EMBL/GenBank/DDBJ databases">
        <title>Draft genome sequence of Coprococcus comes strain 31264.</title>
        <authorList>
            <person name="Hisatomi A."/>
            <person name="Ohkuma M."/>
            <person name="Sakamoto M."/>
        </authorList>
    </citation>
    <scope>NUCLEOTIDE SEQUENCE</scope>
    <source>
        <strain evidence="6">JCM 31264</strain>
    </source>
</reference>
<dbReference type="AlphaFoldDB" id="A0A173XA56"/>
<dbReference type="STRING" id="410072.ERS852525_01605"/>
<dbReference type="PANTHER" id="PTHR43022">
    <property type="entry name" value="PROTEIN SMF"/>
    <property type="match status" value="1"/>
</dbReference>
<evidence type="ECO:0000313" key="7">
    <source>
        <dbReference type="Proteomes" id="UP000095362"/>
    </source>
</evidence>
<evidence type="ECO:0000313" key="6">
    <source>
        <dbReference type="EMBL" id="GLG86321.1"/>
    </source>
</evidence>
<dbReference type="InterPro" id="IPR036388">
    <property type="entry name" value="WH-like_DNA-bd_sf"/>
</dbReference>
<reference evidence="6" key="2">
    <citation type="submission" date="2022-09" db="EMBL/GenBank/DDBJ databases">
        <title>Draft genome sequence of Coprococcus comes strain 31264.</title>
        <authorList>
            <person name="Atsushi H."/>
            <person name="Moriya O."/>
            <person name="Mitsuo S."/>
        </authorList>
    </citation>
    <scope>NUCLEOTIDE SEQUENCE</scope>
    <source>
        <strain evidence="6">JCM 31264</strain>
    </source>
</reference>
<dbReference type="Proteomes" id="UP000095362">
    <property type="component" value="Unassembled WGS sequence"/>
</dbReference>
<dbReference type="NCBIfam" id="TIGR00732">
    <property type="entry name" value="dprA"/>
    <property type="match status" value="1"/>
</dbReference>
<protein>
    <submittedName>
        <fullName evidence="6">DNA processing protein DprA</fullName>
    </submittedName>
    <submittedName>
        <fullName evidence="4">DNA protecting protein DprA</fullName>
    </submittedName>
</protein>
<dbReference type="Gene3D" id="1.10.10.10">
    <property type="entry name" value="Winged helix-like DNA-binding domain superfamily/Winged helix DNA-binding domain"/>
    <property type="match status" value="1"/>
</dbReference>
<evidence type="ECO:0000313" key="8">
    <source>
        <dbReference type="Proteomes" id="UP000095727"/>
    </source>
</evidence>
<dbReference type="InterPro" id="IPR041614">
    <property type="entry name" value="DprA_WH"/>
</dbReference>
<dbReference type="Gene3D" id="3.40.50.450">
    <property type="match status" value="1"/>
</dbReference>
<reference evidence="7 8" key="1">
    <citation type="submission" date="2015-09" db="EMBL/GenBank/DDBJ databases">
        <authorList>
            <consortium name="Pathogen Informatics"/>
        </authorList>
    </citation>
    <scope>NUCLEOTIDE SEQUENCE [LARGE SCALE GENOMIC DNA]</scope>
    <source>
        <strain evidence="5 7">2789STDY5834866</strain>
        <strain evidence="4 8">2789STDY5834962</strain>
    </source>
</reference>
<gene>
    <name evidence="4" type="primary">smf</name>
    <name evidence="6" type="ORF">comes_08660</name>
    <name evidence="5" type="ORF">ERS852481_00585</name>
    <name evidence="4" type="ORF">ERS852574_00371</name>
</gene>
<evidence type="ECO:0000313" key="4">
    <source>
        <dbReference type="EMBL" id="CUM73680.1"/>
    </source>
</evidence>
<dbReference type="EMBL" id="CYZK01000003">
    <property type="protein sequence ID" value="CUN66641.1"/>
    <property type="molecule type" value="Genomic_DNA"/>
</dbReference>
<dbReference type="PANTHER" id="PTHR43022:SF1">
    <property type="entry name" value="PROTEIN SMF"/>
    <property type="match status" value="1"/>
</dbReference>
<dbReference type="GeneID" id="92825182"/>
<feature type="domain" description="DprA winged helix" evidence="3">
    <location>
        <begin position="307"/>
        <end position="354"/>
    </location>
</feature>
<feature type="domain" description="Smf/DprA SLOG" evidence="2">
    <location>
        <begin position="78"/>
        <end position="286"/>
    </location>
</feature>
<dbReference type="Proteomes" id="UP001145109">
    <property type="component" value="Unassembled WGS sequence"/>
</dbReference>
<evidence type="ECO:0000259" key="2">
    <source>
        <dbReference type="Pfam" id="PF02481"/>
    </source>
</evidence>
<dbReference type="EMBL" id="BSCI01000004">
    <property type="protein sequence ID" value="GLG86321.1"/>
    <property type="molecule type" value="Genomic_DNA"/>
</dbReference>
<dbReference type="Pfam" id="PF02481">
    <property type="entry name" value="DNA_processg_A"/>
    <property type="match status" value="1"/>
</dbReference>
<evidence type="ECO:0000313" key="9">
    <source>
        <dbReference type="Proteomes" id="UP001145109"/>
    </source>
</evidence>
<sequence>MSEMWYTYWLACVEGITGDRKCELCRKNGSAEAVYYIEEKGIREQIITEKEWGILKESKKKRNWREAYQKVVDRGIQMAVRGQNNYPKRFEELAGMPYALFFIGEMPREGMPSVAVVGARRCSSYGEKMTLRFVERLAESGIQIISGMALGIDGMAHRAALNVGGKTFAVLGGGADVCYPAAHKGLYKDLIKRGGILSEQPPGTPPVAWHFPARNRLISGLADVVLVMEAKEKSGSLITADMALEQGRDIYALPGMVTEPLSCGCNRLIRQGAGILLNEEDLLEELVIKGLLKKKIAIISDTKNKIKLETKENLVYSKLGLYPRGLDDLQRETGLTPQEVMGICVSLQLKGCIQERSKNYYVRAK</sequence>
<evidence type="ECO:0000256" key="1">
    <source>
        <dbReference type="ARBA" id="ARBA00006525"/>
    </source>
</evidence>
<dbReference type="RefSeq" id="WP_008375019.1">
    <property type="nucleotide sequence ID" value="NZ_BSCI01000004.1"/>
</dbReference>
<dbReference type="EMBL" id="CYXR01000002">
    <property type="protein sequence ID" value="CUM73680.1"/>
    <property type="molecule type" value="Genomic_DNA"/>
</dbReference>
<accession>A0A173XA56</accession>
<dbReference type="SUPFAM" id="SSF102405">
    <property type="entry name" value="MCP/YpsA-like"/>
    <property type="match status" value="1"/>
</dbReference>
<evidence type="ECO:0000259" key="3">
    <source>
        <dbReference type="Pfam" id="PF17782"/>
    </source>
</evidence>
<dbReference type="Pfam" id="PF17782">
    <property type="entry name" value="WHD_DprA"/>
    <property type="match status" value="1"/>
</dbReference>
<proteinExistence type="inferred from homology"/>
<dbReference type="InterPro" id="IPR003488">
    <property type="entry name" value="DprA"/>
</dbReference>
<organism evidence="6 9">
    <name type="scientific">Coprococcus comes</name>
    <dbReference type="NCBI Taxonomy" id="410072"/>
    <lineage>
        <taxon>Bacteria</taxon>
        <taxon>Bacillati</taxon>
        <taxon>Bacillota</taxon>
        <taxon>Clostridia</taxon>
        <taxon>Lachnospirales</taxon>
        <taxon>Lachnospiraceae</taxon>
        <taxon>Coprococcus</taxon>
    </lineage>
</organism>